<feature type="compositionally biased region" description="Basic and acidic residues" evidence="1">
    <location>
        <begin position="78"/>
        <end position="109"/>
    </location>
</feature>
<organism evidence="2 3">
    <name type="scientific">Pocillopora meandrina</name>
    <dbReference type="NCBI Taxonomy" id="46732"/>
    <lineage>
        <taxon>Eukaryota</taxon>
        <taxon>Metazoa</taxon>
        <taxon>Cnidaria</taxon>
        <taxon>Anthozoa</taxon>
        <taxon>Hexacorallia</taxon>
        <taxon>Scleractinia</taxon>
        <taxon>Astrocoeniina</taxon>
        <taxon>Pocilloporidae</taxon>
        <taxon>Pocillopora</taxon>
    </lineage>
</organism>
<evidence type="ECO:0000256" key="1">
    <source>
        <dbReference type="SAM" id="MobiDB-lite"/>
    </source>
</evidence>
<protein>
    <submittedName>
        <fullName evidence="2">Uncharacterized protein</fullName>
    </submittedName>
</protein>
<evidence type="ECO:0000313" key="3">
    <source>
        <dbReference type="Proteomes" id="UP001159428"/>
    </source>
</evidence>
<gene>
    <name evidence="2" type="ORF">PMEA_00035869</name>
</gene>
<dbReference type="AlphaFoldDB" id="A0AAU9Y170"/>
<accession>A0AAU9Y170</accession>
<evidence type="ECO:0000313" key="2">
    <source>
        <dbReference type="EMBL" id="CAH3164048.1"/>
    </source>
</evidence>
<feature type="compositionally biased region" description="Basic and acidic residues" evidence="1">
    <location>
        <begin position="57"/>
        <end position="71"/>
    </location>
</feature>
<comment type="caution">
    <text evidence="2">The sequence shown here is derived from an EMBL/GenBank/DDBJ whole genome shotgun (WGS) entry which is preliminary data.</text>
</comment>
<dbReference type="EMBL" id="CALNXJ010000099">
    <property type="protein sequence ID" value="CAH3164048.1"/>
    <property type="molecule type" value="Genomic_DNA"/>
</dbReference>
<sequence>MDCYSCFSPVKPKEKKATSALDFFGSTPVERESRKIFAKKENRMVYSEHITCHKINGKEEYKNGREKEGRENGNVNHHTTEQPSKKRKEDFSESKSEVKKSSPEKKKEDVATLSPFFKAAVSFTINIPIWDNSCLVRTTLCC</sequence>
<reference evidence="2 3" key="1">
    <citation type="submission" date="2022-05" db="EMBL/GenBank/DDBJ databases">
        <authorList>
            <consortium name="Genoscope - CEA"/>
            <person name="William W."/>
        </authorList>
    </citation>
    <scope>NUCLEOTIDE SEQUENCE [LARGE SCALE GENOMIC DNA]</scope>
</reference>
<keyword evidence="3" id="KW-1185">Reference proteome</keyword>
<feature type="region of interest" description="Disordered" evidence="1">
    <location>
        <begin position="57"/>
        <end position="109"/>
    </location>
</feature>
<dbReference type="Proteomes" id="UP001159428">
    <property type="component" value="Unassembled WGS sequence"/>
</dbReference>
<name>A0AAU9Y170_9CNID</name>
<proteinExistence type="predicted"/>